<comment type="caution">
    <text evidence="4">The sequence shown here is derived from an EMBL/GenBank/DDBJ whole genome shotgun (WGS) entry which is preliminary data.</text>
</comment>
<evidence type="ECO:0000259" key="3">
    <source>
        <dbReference type="PROSITE" id="PS50893"/>
    </source>
</evidence>
<evidence type="ECO:0000313" key="5">
    <source>
        <dbReference type="Proteomes" id="UP001597342"/>
    </source>
</evidence>
<dbReference type="Proteomes" id="UP001597342">
    <property type="component" value="Unassembled WGS sequence"/>
</dbReference>
<protein>
    <submittedName>
        <fullName evidence="4">ATP-binding cassette domain-containing protein</fullName>
    </submittedName>
</protein>
<name>A0ABW4Y0D0_9FLAO</name>
<evidence type="ECO:0000256" key="1">
    <source>
        <dbReference type="ARBA" id="ARBA00022741"/>
    </source>
</evidence>
<dbReference type="InterPro" id="IPR003593">
    <property type="entry name" value="AAA+_ATPase"/>
</dbReference>
<dbReference type="EMBL" id="JBHUHU010000005">
    <property type="protein sequence ID" value="MFD2101212.1"/>
    <property type="molecule type" value="Genomic_DNA"/>
</dbReference>
<dbReference type="InterPro" id="IPR003439">
    <property type="entry name" value="ABC_transporter-like_ATP-bd"/>
</dbReference>
<dbReference type="InterPro" id="IPR027417">
    <property type="entry name" value="P-loop_NTPase"/>
</dbReference>
<dbReference type="PROSITE" id="PS50893">
    <property type="entry name" value="ABC_TRANSPORTER_2"/>
    <property type="match status" value="1"/>
</dbReference>
<dbReference type="SMART" id="SM00382">
    <property type="entry name" value="AAA"/>
    <property type="match status" value="1"/>
</dbReference>
<accession>A0ABW4Y0D0</accession>
<dbReference type="Pfam" id="PF00005">
    <property type="entry name" value="ABC_tran"/>
    <property type="match status" value="1"/>
</dbReference>
<reference evidence="5" key="1">
    <citation type="journal article" date="2019" name="Int. J. Syst. Evol. Microbiol.">
        <title>The Global Catalogue of Microorganisms (GCM) 10K type strain sequencing project: providing services to taxonomists for standard genome sequencing and annotation.</title>
        <authorList>
            <consortium name="The Broad Institute Genomics Platform"/>
            <consortium name="The Broad Institute Genome Sequencing Center for Infectious Disease"/>
            <person name="Wu L."/>
            <person name="Ma J."/>
        </authorList>
    </citation>
    <scope>NUCLEOTIDE SEQUENCE [LARGE SCALE GENOMIC DNA]</scope>
    <source>
        <strain evidence="5">JCM 3389</strain>
    </source>
</reference>
<dbReference type="GO" id="GO:0005524">
    <property type="term" value="F:ATP binding"/>
    <property type="evidence" value="ECO:0007669"/>
    <property type="project" value="UniProtKB-KW"/>
</dbReference>
<keyword evidence="1" id="KW-0547">Nucleotide-binding</keyword>
<evidence type="ECO:0000256" key="2">
    <source>
        <dbReference type="ARBA" id="ARBA00022840"/>
    </source>
</evidence>
<dbReference type="RefSeq" id="WP_379831795.1">
    <property type="nucleotide sequence ID" value="NZ_JBHUHU010000005.1"/>
</dbReference>
<dbReference type="PANTHER" id="PTHR43158">
    <property type="entry name" value="SKFA PEPTIDE EXPORT ATP-BINDING PROTEIN SKFE"/>
    <property type="match status" value="1"/>
</dbReference>
<proteinExistence type="predicted"/>
<keyword evidence="2 4" id="KW-0067">ATP-binding</keyword>
<gene>
    <name evidence="4" type="ORF">ACFSJE_15590</name>
</gene>
<dbReference type="SUPFAM" id="SSF52540">
    <property type="entry name" value="P-loop containing nucleoside triphosphate hydrolases"/>
    <property type="match status" value="1"/>
</dbReference>
<organism evidence="4 5">
    <name type="scientific">Flagellimonas iocasae</name>
    <dbReference type="NCBI Taxonomy" id="2055905"/>
    <lineage>
        <taxon>Bacteria</taxon>
        <taxon>Pseudomonadati</taxon>
        <taxon>Bacteroidota</taxon>
        <taxon>Flavobacteriia</taxon>
        <taxon>Flavobacteriales</taxon>
        <taxon>Flavobacteriaceae</taxon>
        <taxon>Flagellimonas</taxon>
    </lineage>
</organism>
<evidence type="ECO:0000313" key="4">
    <source>
        <dbReference type="EMBL" id="MFD2101212.1"/>
    </source>
</evidence>
<dbReference type="PANTHER" id="PTHR43158:SF1">
    <property type="entry name" value="ABC TRANSPORTER, ATP-BINDING PROTEIN"/>
    <property type="match status" value="1"/>
</dbReference>
<feature type="domain" description="ABC transporter" evidence="3">
    <location>
        <begin position="1"/>
        <end position="214"/>
    </location>
</feature>
<dbReference type="Gene3D" id="3.40.50.300">
    <property type="entry name" value="P-loop containing nucleotide triphosphate hydrolases"/>
    <property type="match status" value="1"/>
</dbReference>
<keyword evidence="5" id="KW-1185">Reference proteome</keyword>
<sequence length="215" mass="24482">MDNIELNFGAKRILSGIYLRAEQGKVTGILGRNGSGKTSLLKIVFGCLTPKYKSVRIDGKVITKNLFLTNKVAYLPQHQLLPNSMKIQTAFHLFNVDWNQFKNVFESFKVYQNPIIGELSSGEIKVMETYLILNQNKEIILLDEPFSFVSPLYIEKIKSMIAARKKNSTIIITDHFYKDILEVSDSLYFLSNGHSKLIQGVEDLENEGYLIPNSR</sequence>